<evidence type="ECO:0000313" key="4">
    <source>
        <dbReference type="Proteomes" id="UP000006671"/>
    </source>
</evidence>
<dbReference type="EMBL" id="GG738885">
    <property type="protein sequence ID" value="EFC41496.1"/>
    <property type="molecule type" value="Genomic_DNA"/>
</dbReference>
<dbReference type="GeneID" id="8851174"/>
<accession>D2VNX7</accession>
<dbReference type="PANTHER" id="PTHR28049">
    <property type="entry name" value="TRANSMEMBRANE PROTEIN YOR223W"/>
    <property type="match status" value="1"/>
</dbReference>
<gene>
    <name evidence="3" type="ORF">NAEGRDRAFT_70655</name>
</gene>
<dbReference type="InterPro" id="IPR045226">
    <property type="entry name" value="Dsc3"/>
</dbReference>
<proteinExistence type="predicted"/>
<dbReference type="GO" id="GO:0005783">
    <property type="term" value="C:endoplasmic reticulum"/>
    <property type="evidence" value="ECO:0007669"/>
    <property type="project" value="TreeGrafter"/>
</dbReference>
<dbReference type="InParanoid" id="D2VNX7"/>
<reference evidence="3 4" key="1">
    <citation type="journal article" date="2010" name="Cell">
        <title>The genome of Naegleria gruberi illuminates early eukaryotic versatility.</title>
        <authorList>
            <person name="Fritz-Laylin L.K."/>
            <person name="Prochnik S.E."/>
            <person name="Ginger M.L."/>
            <person name="Dacks J.B."/>
            <person name="Carpenter M.L."/>
            <person name="Field M.C."/>
            <person name="Kuo A."/>
            <person name="Paredez A."/>
            <person name="Chapman J."/>
            <person name="Pham J."/>
            <person name="Shu S."/>
            <person name="Neupane R."/>
            <person name="Cipriano M."/>
            <person name="Mancuso J."/>
            <person name="Tu H."/>
            <person name="Salamov A."/>
            <person name="Lindquist E."/>
            <person name="Shapiro H."/>
            <person name="Lucas S."/>
            <person name="Grigoriev I.V."/>
            <person name="Cande W.Z."/>
            <person name="Fulton C."/>
            <person name="Rokhsar D.S."/>
            <person name="Dawson S.C."/>
        </authorList>
    </citation>
    <scope>NUCLEOTIDE SEQUENCE [LARGE SCALE GENOMIC DNA]</scope>
    <source>
        <strain evidence="3 4">NEG-M</strain>
    </source>
</reference>
<dbReference type="Proteomes" id="UP000006671">
    <property type="component" value="Unassembled WGS sequence"/>
</dbReference>
<evidence type="ECO:0000259" key="2">
    <source>
        <dbReference type="Pfam" id="PF13373"/>
    </source>
</evidence>
<dbReference type="Pfam" id="PF13373">
    <property type="entry name" value="Dsc3_C"/>
    <property type="match status" value="1"/>
</dbReference>
<dbReference type="AlphaFoldDB" id="D2VNX7"/>
<dbReference type="RefSeq" id="XP_002674240.1">
    <property type="nucleotide sequence ID" value="XM_002674194.1"/>
</dbReference>
<dbReference type="InterPro" id="IPR025390">
    <property type="entry name" value="Dsc3_C"/>
</dbReference>
<dbReference type="GO" id="GO:0044695">
    <property type="term" value="C:Dsc E3 ubiquitin ligase complex"/>
    <property type="evidence" value="ECO:0007669"/>
    <property type="project" value="InterPro"/>
</dbReference>
<feature type="transmembrane region" description="Helical" evidence="1">
    <location>
        <begin position="78"/>
        <end position="98"/>
    </location>
</feature>
<feature type="domain" description="DSC E3 ubiquitin ligase complex subunit 3 C-terminal" evidence="2">
    <location>
        <begin position="2"/>
        <end position="126"/>
    </location>
</feature>
<keyword evidence="1" id="KW-1133">Transmembrane helix</keyword>
<dbReference type="PANTHER" id="PTHR28049:SF1">
    <property type="entry name" value="DSC E3 UBIQUITIN LIGASE COMPLEX SUBUNIT 3"/>
    <property type="match status" value="1"/>
</dbReference>
<protein>
    <submittedName>
        <fullName evidence="3">Predicted protein</fullName>
    </submittedName>
</protein>
<feature type="transmembrane region" description="Helical" evidence="1">
    <location>
        <begin position="110"/>
        <end position="129"/>
    </location>
</feature>
<organism evidence="4">
    <name type="scientific">Naegleria gruberi</name>
    <name type="common">Amoeba</name>
    <dbReference type="NCBI Taxonomy" id="5762"/>
    <lineage>
        <taxon>Eukaryota</taxon>
        <taxon>Discoba</taxon>
        <taxon>Heterolobosea</taxon>
        <taxon>Tetramitia</taxon>
        <taxon>Eutetramitia</taxon>
        <taxon>Vahlkampfiidae</taxon>
        <taxon>Naegleria</taxon>
    </lineage>
</organism>
<keyword evidence="1" id="KW-0472">Membrane</keyword>
<keyword evidence="1" id="KW-0812">Transmembrane</keyword>
<dbReference type="VEuPathDB" id="AmoebaDB:NAEGRDRAFT_70655"/>
<dbReference type="KEGG" id="ngr:NAEGRDRAFT_70655"/>
<evidence type="ECO:0000313" key="3">
    <source>
        <dbReference type="EMBL" id="EFC41496.1"/>
    </source>
</evidence>
<evidence type="ECO:0000256" key="1">
    <source>
        <dbReference type="SAM" id="Phobius"/>
    </source>
</evidence>
<sequence length="137" mass="16018">MLLNAGLAREEVNEVRRQFYASHSNLLELHRRGQLTQRDLFEIEQQWMQNDHVQTENDQSSSIRPTNTIIDTNNVGNIYHFFCGVFLGFFLGFVALIALLENSLSRRFQFGIRCGVTTMVLLSIFKYYFPTLLPYMM</sequence>
<name>D2VNX7_NAEGR</name>
<keyword evidence="4" id="KW-1185">Reference proteome</keyword>
<dbReference type="OrthoDB" id="2556122at2759"/>